<dbReference type="AlphaFoldDB" id="A0A8H7T963"/>
<evidence type="ECO:0000313" key="2">
    <source>
        <dbReference type="Proteomes" id="UP000664132"/>
    </source>
</evidence>
<evidence type="ECO:0000313" key="1">
    <source>
        <dbReference type="EMBL" id="KAG4415246.1"/>
    </source>
</evidence>
<accession>A0A8H7T963</accession>
<reference evidence="1" key="1">
    <citation type="submission" date="2021-02" db="EMBL/GenBank/DDBJ databases">
        <title>Genome sequence Cadophora malorum strain M34.</title>
        <authorList>
            <person name="Stefanovic E."/>
            <person name="Vu D."/>
            <person name="Scully C."/>
            <person name="Dijksterhuis J."/>
            <person name="Roader J."/>
            <person name="Houbraken J."/>
        </authorList>
    </citation>
    <scope>NUCLEOTIDE SEQUENCE</scope>
    <source>
        <strain evidence="1">M34</strain>
    </source>
</reference>
<proteinExistence type="predicted"/>
<dbReference type="PANTHER" id="PTHR33112">
    <property type="entry name" value="DOMAIN PROTEIN, PUTATIVE-RELATED"/>
    <property type="match status" value="1"/>
</dbReference>
<keyword evidence="2" id="KW-1185">Reference proteome</keyword>
<name>A0A8H7T963_9HELO</name>
<comment type="caution">
    <text evidence="1">The sequence shown here is derived from an EMBL/GenBank/DDBJ whole genome shotgun (WGS) entry which is preliminary data.</text>
</comment>
<dbReference type="Proteomes" id="UP000664132">
    <property type="component" value="Unassembled WGS sequence"/>
</dbReference>
<dbReference type="EMBL" id="JAFJYH010000229">
    <property type="protein sequence ID" value="KAG4415246.1"/>
    <property type="molecule type" value="Genomic_DNA"/>
</dbReference>
<dbReference type="OrthoDB" id="3563387at2759"/>
<protein>
    <submittedName>
        <fullName evidence="1">Uncharacterized protein</fullName>
    </submittedName>
</protein>
<dbReference type="PANTHER" id="PTHR33112:SF16">
    <property type="entry name" value="HETEROKARYON INCOMPATIBILITY DOMAIN-CONTAINING PROTEIN"/>
    <property type="match status" value="1"/>
</dbReference>
<organism evidence="1 2">
    <name type="scientific">Cadophora malorum</name>
    <dbReference type="NCBI Taxonomy" id="108018"/>
    <lineage>
        <taxon>Eukaryota</taxon>
        <taxon>Fungi</taxon>
        <taxon>Dikarya</taxon>
        <taxon>Ascomycota</taxon>
        <taxon>Pezizomycotina</taxon>
        <taxon>Leotiomycetes</taxon>
        <taxon>Helotiales</taxon>
        <taxon>Ploettnerulaceae</taxon>
        <taxon>Cadophora</taxon>
    </lineage>
</organism>
<sequence length="173" mass="19388">MHPGEFYPLIDPNKHNRNFDRESWPRDWLHQILSTSLESEDLWIKWRNLVSNYGKKHLTRDSDRLVALSAVANAYRIRTGDEYLAGLWLSQLHQSLAWTADRVSAAGGFNRPDCYVAPSWSWAAVKGMTLVDSHVGISKVGPTVIECSVLLASKDPCGQVKAGSLVLKAPFLK</sequence>
<gene>
    <name evidence="1" type="ORF">IFR04_011603</name>
</gene>